<dbReference type="GO" id="GO:0000160">
    <property type="term" value="P:phosphorelay signal transduction system"/>
    <property type="evidence" value="ECO:0007669"/>
    <property type="project" value="InterPro"/>
</dbReference>
<evidence type="ECO:0000313" key="1">
    <source>
        <dbReference type="EMBL" id="PTN01902.1"/>
    </source>
</evidence>
<evidence type="ECO:0008006" key="3">
    <source>
        <dbReference type="Google" id="ProtNLM"/>
    </source>
</evidence>
<dbReference type="EMBL" id="QAAA01000009">
    <property type="protein sequence ID" value="PTN01902.1"/>
    <property type="molecule type" value="Genomic_DNA"/>
</dbReference>
<sequence>MIDWIRVSQLREEVGHDAFEDVVALFMEEIDAVFVALSPNSRLEEDLHFITGSALNLGFDALCRLCREESRKAKARGPGAVNIVALRDCYRASRSAFLDGRATWPGIR</sequence>
<keyword evidence="2" id="KW-1185">Reference proteome</keyword>
<dbReference type="RefSeq" id="WP_107892519.1">
    <property type="nucleotide sequence ID" value="NZ_NHSI01000051.1"/>
</dbReference>
<dbReference type="OrthoDB" id="7867809at2"/>
<dbReference type="Gene3D" id="1.20.120.160">
    <property type="entry name" value="HPT domain"/>
    <property type="match status" value="1"/>
</dbReference>
<dbReference type="InterPro" id="IPR036641">
    <property type="entry name" value="HPT_dom_sf"/>
</dbReference>
<dbReference type="AlphaFoldDB" id="A0A2T5BRI7"/>
<organism evidence="1 2">
    <name type="scientific">Rhodovulum imhoffii</name>
    <dbReference type="NCBI Taxonomy" id="365340"/>
    <lineage>
        <taxon>Bacteria</taxon>
        <taxon>Pseudomonadati</taxon>
        <taxon>Pseudomonadota</taxon>
        <taxon>Alphaproteobacteria</taxon>
        <taxon>Rhodobacterales</taxon>
        <taxon>Paracoccaceae</taxon>
        <taxon>Rhodovulum</taxon>
    </lineage>
</organism>
<proteinExistence type="predicted"/>
<accession>A0A2T5BRI7</accession>
<protein>
    <recommendedName>
        <fullName evidence="3">Hpt domain-containing protein</fullName>
    </recommendedName>
</protein>
<dbReference type="SUPFAM" id="SSF47226">
    <property type="entry name" value="Histidine-containing phosphotransfer domain, HPT domain"/>
    <property type="match status" value="1"/>
</dbReference>
<dbReference type="Proteomes" id="UP000243859">
    <property type="component" value="Unassembled WGS sequence"/>
</dbReference>
<comment type="caution">
    <text evidence="1">The sequence shown here is derived from an EMBL/GenBank/DDBJ whole genome shotgun (WGS) entry which is preliminary data.</text>
</comment>
<evidence type="ECO:0000313" key="2">
    <source>
        <dbReference type="Proteomes" id="UP000243859"/>
    </source>
</evidence>
<gene>
    <name evidence="1" type="ORF">C8N32_10926</name>
</gene>
<reference evidence="1 2" key="1">
    <citation type="submission" date="2018-04" db="EMBL/GenBank/DDBJ databases">
        <title>Genomic Encyclopedia of Archaeal and Bacterial Type Strains, Phase II (KMG-II): from individual species to whole genera.</title>
        <authorList>
            <person name="Goeker M."/>
        </authorList>
    </citation>
    <scope>NUCLEOTIDE SEQUENCE [LARGE SCALE GENOMIC DNA]</scope>
    <source>
        <strain evidence="1 2">DSM 18064</strain>
    </source>
</reference>
<name>A0A2T5BRI7_9RHOB</name>